<dbReference type="Proteomes" id="UP000305681">
    <property type="component" value="Unassembled WGS sequence"/>
</dbReference>
<dbReference type="InterPro" id="IPR041613">
    <property type="entry name" value="Pept_S41_N"/>
</dbReference>
<evidence type="ECO:0000313" key="3">
    <source>
        <dbReference type="EMBL" id="TNC76021.1"/>
    </source>
</evidence>
<dbReference type="InterPro" id="IPR005151">
    <property type="entry name" value="Tail-specific_protease"/>
</dbReference>
<feature type="signal peptide" evidence="1">
    <location>
        <begin position="1"/>
        <end position="21"/>
    </location>
</feature>
<name>A0A5C4NMJ1_9BURK</name>
<dbReference type="PANTHER" id="PTHR32060">
    <property type="entry name" value="TAIL-SPECIFIC PROTEASE"/>
    <property type="match status" value="1"/>
</dbReference>
<dbReference type="Gene3D" id="3.30.750.170">
    <property type="match status" value="1"/>
</dbReference>
<dbReference type="RefSeq" id="WP_139091427.1">
    <property type="nucleotide sequence ID" value="NZ_VDGE01000006.1"/>
</dbReference>
<evidence type="ECO:0000256" key="1">
    <source>
        <dbReference type="SAM" id="SignalP"/>
    </source>
</evidence>
<dbReference type="Pfam" id="PF18294">
    <property type="entry name" value="Pept_S41_N"/>
    <property type="match status" value="1"/>
</dbReference>
<dbReference type="SUPFAM" id="SSF52096">
    <property type="entry name" value="ClpP/crotonase"/>
    <property type="match status" value="1"/>
</dbReference>
<dbReference type="InterPro" id="IPR029045">
    <property type="entry name" value="ClpP/crotonase-like_dom_sf"/>
</dbReference>
<keyword evidence="1" id="KW-0732">Signal</keyword>
<evidence type="ECO:0000313" key="4">
    <source>
        <dbReference type="Proteomes" id="UP000305681"/>
    </source>
</evidence>
<dbReference type="Gene3D" id="3.90.226.10">
    <property type="entry name" value="2-enoyl-CoA Hydratase, Chain A, domain 1"/>
    <property type="match status" value="1"/>
</dbReference>
<dbReference type="EMBL" id="VDGE01000006">
    <property type="protein sequence ID" value="TNC76021.1"/>
    <property type="molecule type" value="Genomic_DNA"/>
</dbReference>
<dbReference type="PANTHER" id="PTHR32060:SF30">
    <property type="entry name" value="CARBOXY-TERMINAL PROCESSING PROTEASE CTPA"/>
    <property type="match status" value="1"/>
</dbReference>
<sequence length="502" mass="52642">MHSLRLRCLVVSLGFVLSACGGGGGSSDSAPVVPPVTPTGPTGPTALVASSTVANRCEAPRSGSSIDKPGTLLDEQTWVRSWIDETYLWYREVPTTYLPQSFATAKAYFDVLKTTATTASGKPKDQFHFTYTTAEWEASLNGVELGYGMLLALTRTTPPRKAVVTIVEPGSPAALAGLRRGDALQTVDGVDFVNAPDTASVGIINAGLFPSAQGTHTLGFSRNGAPISASLQAVDVSTSSVQNERIIDTPTGKVGYLTFNTHNNVAERQLAETMGRFQAAGISDLVLDVRYNGGGYLDVASELAYMIAGPQVTTGKTFEQVLANDKTRPAAPVPFHAQSQGFAGPNPLPKGTPLPSLGLKRVTLLTTGNTCSASEAIINGLRGVDVQVNLIGGTTCGKPYGFYPTPNCGTTYFAVQFQGVNAKGFGDFADGMAPTCDVADDYQNPLGDPAEGMLAAALRYRSSGSCSPATGALRLLSSMENPADTATRLLRPAYKEIAVLKR</sequence>
<protein>
    <submittedName>
        <fullName evidence="3">Peptidase S41</fullName>
    </submittedName>
</protein>
<dbReference type="Pfam" id="PF03572">
    <property type="entry name" value="Peptidase_S41"/>
    <property type="match status" value="1"/>
</dbReference>
<dbReference type="SUPFAM" id="SSF50156">
    <property type="entry name" value="PDZ domain-like"/>
    <property type="match status" value="1"/>
</dbReference>
<feature type="domain" description="PDZ" evidence="2">
    <location>
        <begin position="133"/>
        <end position="193"/>
    </location>
</feature>
<dbReference type="PROSITE" id="PS51257">
    <property type="entry name" value="PROKAR_LIPOPROTEIN"/>
    <property type="match status" value="1"/>
</dbReference>
<dbReference type="SMART" id="SM00228">
    <property type="entry name" value="PDZ"/>
    <property type="match status" value="1"/>
</dbReference>
<dbReference type="GO" id="GO:0006508">
    <property type="term" value="P:proteolysis"/>
    <property type="evidence" value="ECO:0007669"/>
    <property type="project" value="InterPro"/>
</dbReference>
<dbReference type="GO" id="GO:0007165">
    <property type="term" value="P:signal transduction"/>
    <property type="evidence" value="ECO:0007669"/>
    <property type="project" value="TreeGrafter"/>
</dbReference>
<feature type="chain" id="PRO_5023011988" evidence="1">
    <location>
        <begin position="22"/>
        <end position="502"/>
    </location>
</feature>
<dbReference type="PROSITE" id="PS50106">
    <property type="entry name" value="PDZ"/>
    <property type="match status" value="1"/>
</dbReference>
<dbReference type="AlphaFoldDB" id="A0A5C4NMJ1"/>
<gene>
    <name evidence="3" type="ORF">FHI69_17430</name>
</gene>
<comment type="caution">
    <text evidence="3">The sequence shown here is derived from an EMBL/GenBank/DDBJ whole genome shotgun (WGS) entry which is preliminary data.</text>
</comment>
<dbReference type="InterPro" id="IPR036034">
    <property type="entry name" value="PDZ_sf"/>
</dbReference>
<organism evidence="3 4">
    <name type="scientific">Janthinobacterium lividum</name>
    <dbReference type="NCBI Taxonomy" id="29581"/>
    <lineage>
        <taxon>Bacteria</taxon>
        <taxon>Pseudomonadati</taxon>
        <taxon>Pseudomonadota</taxon>
        <taxon>Betaproteobacteria</taxon>
        <taxon>Burkholderiales</taxon>
        <taxon>Oxalobacteraceae</taxon>
        <taxon>Janthinobacterium</taxon>
    </lineage>
</organism>
<dbReference type="GO" id="GO:0004175">
    <property type="term" value="F:endopeptidase activity"/>
    <property type="evidence" value="ECO:0007669"/>
    <property type="project" value="TreeGrafter"/>
</dbReference>
<accession>A0A5C4NMJ1</accession>
<reference evidence="3 4" key="1">
    <citation type="submission" date="2019-06" db="EMBL/GenBank/DDBJ databases">
        <title>Genome sequence of Janthinobacterium lividum UCD_MED1.</title>
        <authorList>
            <person name="De Leon M.E."/>
            <person name="Jospin G."/>
        </authorList>
    </citation>
    <scope>NUCLEOTIDE SEQUENCE [LARGE SCALE GENOMIC DNA]</scope>
    <source>
        <strain evidence="3 4">UCD_MED1</strain>
    </source>
</reference>
<evidence type="ECO:0000259" key="2">
    <source>
        <dbReference type="PROSITE" id="PS50106"/>
    </source>
</evidence>
<dbReference type="GO" id="GO:0008236">
    <property type="term" value="F:serine-type peptidase activity"/>
    <property type="evidence" value="ECO:0007669"/>
    <property type="project" value="InterPro"/>
</dbReference>
<proteinExistence type="predicted"/>
<dbReference type="GO" id="GO:0030288">
    <property type="term" value="C:outer membrane-bounded periplasmic space"/>
    <property type="evidence" value="ECO:0007669"/>
    <property type="project" value="TreeGrafter"/>
</dbReference>
<dbReference type="CDD" id="cd07561">
    <property type="entry name" value="Peptidase_S41_CPP_like"/>
    <property type="match status" value="1"/>
</dbReference>
<dbReference type="InterPro" id="IPR001478">
    <property type="entry name" value="PDZ"/>
</dbReference>
<dbReference type="Gene3D" id="2.30.42.10">
    <property type="match status" value="1"/>
</dbReference>